<dbReference type="SUPFAM" id="SSF49879">
    <property type="entry name" value="SMAD/FHA domain"/>
    <property type="match status" value="1"/>
</dbReference>
<dbReference type="InterPro" id="IPR051176">
    <property type="entry name" value="Cent_Immune-Sig_Mod"/>
</dbReference>
<dbReference type="Pfam" id="PF00498">
    <property type="entry name" value="FHA"/>
    <property type="match status" value="1"/>
</dbReference>
<dbReference type="STRING" id="1214573.A0A0G2FEM0"/>
<dbReference type="PROSITE" id="PS50006">
    <property type="entry name" value="FHA_DOMAIN"/>
    <property type="match status" value="1"/>
</dbReference>
<dbReference type="AlphaFoldDB" id="A0A0G2FEM0"/>
<organism evidence="2 3">
    <name type="scientific">Diaporthe ampelina</name>
    <dbReference type="NCBI Taxonomy" id="1214573"/>
    <lineage>
        <taxon>Eukaryota</taxon>
        <taxon>Fungi</taxon>
        <taxon>Dikarya</taxon>
        <taxon>Ascomycota</taxon>
        <taxon>Pezizomycotina</taxon>
        <taxon>Sordariomycetes</taxon>
        <taxon>Sordariomycetidae</taxon>
        <taxon>Diaporthales</taxon>
        <taxon>Diaporthaceae</taxon>
        <taxon>Diaporthe</taxon>
    </lineage>
</organism>
<dbReference type="PANTHER" id="PTHR15715:SF48">
    <property type="entry name" value="FHA DOMAIN-CONTAINING PROTEIN"/>
    <property type="match status" value="1"/>
</dbReference>
<proteinExistence type="predicted"/>
<accession>A0A0G2FEM0</accession>
<feature type="domain" description="FHA" evidence="1">
    <location>
        <begin position="39"/>
        <end position="100"/>
    </location>
</feature>
<dbReference type="SMART" id="SM00240">
    <property type="entry name" value="FHA"/>
    <property type="match status" value="1"/>
</dbReference>
<dbReference type="GO" id="GO:0005737">
    <property type="term" value="C:cytoplasm"/>
    <property type="evidence" value="ECO:0007669"/>
    <property type="project" value="TreeGrafter"/>
</dbReference>
<evidence type="ECO:0000313" key="3">
    <source>
        <dbReference type="Proteomes" id="UP000034680"/>
    </source>
</evidence>
<dbReference type="OrthoDB" id="4096268at2759"/>
<dbReference type="PANTHER" id="PTHR15715">
    <property type="entry name" value="CENTROSOMAL PROTEIN OF 170 KDA"/>
    <property type="match status" value="1"/>
</dbReference>
<keyword evidence="3" id="KW-1185">Reference proteome</keyword>
<dbReference type="Gene3D" id="2.60.200.20">
    <property type="match status" value="1"/>
</dbReference>
<reference evidence="2 3" key="2">
    <citation type="submission" date="2015-05" db="EMBL/GenBank/DDBJ databases">
        <authorList>
            <person name="Morales-Cruz A."/>
            <person name="Amrine K.C."/>
            <person name="Cantu D."/>
        </authorList>
    </citation>
    <scope>NUCLEOTIDE SEQUENCE [LARGE SCALE GENOMIC DNA]</scope>
    <source>
        <strain evidence="2">DA912</strain>
    </source>
</reference>
<evidence type="ECO:0000313" key="2">
    <source>
        <dbReference type="EMBL" id="KKY32599.1"/>
    </source>
</evidence>
<comment type="caution">
    <text evidence="2">The sequence shown here is derived from an EMBL/GenBank/DDBJ whole genome shotgun (WGS) entry which is preliminary data.</text>
</comment>
<dbReference type="InterPro" id="IPR000253">
    <property type="entry name" value="FHA_dom"/>
</dbReference>
<dbReference type="EMBL" id="LCUC01000297">
    <property type="protein sequence ID" value="KKY32599.1"/>
    <property type="molecule type" value="Genomic_DNA"/>
</dbReference>
<evidence type="ECO:0000259" key="1">
    <source>
        <dbReference type="PROSITE" id="PS50006"/>
    </source>
</evidence>
<sequence>MAVKVTDEDSVLILLSTKSPTSITHPERRIILTQSRPTLKIGRSSNRSVMGLTPTLDNGYFDSPVMSREHAEIEADIPRQVVRIRDVNSMHGTLLNNELLNNDVGRPLAAGDEVTFGSPVYRNQKTFQPATVIVDIEFRTA</sequence>
<dbReference type="InterPro" id="IPR008984">
    <property type="entry name" value="SMAD_FHA_dom_sf"/>
</dbReference>
<gene>
    <name evidence="2" type="ORF">UCDDA912_g07493</name>
</gene>
<dbReference type="Proteomes" id="UP000034680">
    <property type="component" value="Unassembled WGS sequence"/>
</dbReference>
<name>A0A0G2FEM0_9PEZI</name>
<reference evidence="2 3" key="1">
    <citation type="submission" date="2015-05" db="EMBL/GenBank/DDBJ databases">
        <title>Distinctive expansion of gene families associated with plant cell wall degradation and secondary metabolism in the genomes of grapevine trunk pathogens.</title>
        <authorList>
            <person name="Lawrence D.P."/>
            <person name="Travadon R."/>
            <person name="Rolshausen P.E."/>
            <person name="Baumgartner K."/>
        </authorList>
    </citation>
    <scope>NUCLEOTIDE SEQUENCE [LARGE SCALE GENOMIC DNA]</scope>
    <source>
        <strain evidence="2">DA912</strain>
    </source>
</reference>
<protein>
    <submittedName>
        <fullName evidence="2">Putative fha domain-containing protein</fullName>
    </submittedName>
</protein>